<evidence type="ECO:0000313" key="4">
    <source>
        <dbReference type="EMBL" id="KIZ03869.1"/>
    </source>
</evidence>
<comment type="subcellular location">
    <subcellularLocation>
        <location evidence="1">Plastid</location>
    </subcellularLocation>
</comment>
<reference evidence="4 5" key="1">
    <citation type="journal article" date="2013" name="BMC Genomics">
        <title>Reconstruction of the lipid metabolism for the microalga Monoraphidium neglectum from its genome sequence reveals characteristics suitable for biofuel production.</title>
        <authorList>
            <person name="Bogen C."/>
            <person name="Al-Dilaimi A."/>
            <person name="Albersmeier A."/>
            <person name="Wichmann J."/>
            <person name="Grundmann M."/>
            <person name="Rupp O."/>
            <person name="Lauersen K.J."/>
            <person name="Blifernez-Klassen O."/>
            <person name="Kalinowski J."/>
            <person name="Goesmann A."/>
            <person name="Mussgnug J.H."/>
            <person name="Kruse O."/>
        </authorList>
    </citation>
    <scope>NUCLEOTIDE SEQUENCE [LARGE SCALE GENOMIC DNA]</scope>
    <source>
        <strain evidence="4 5">SAG 48.87</strain>
    </source>
</reference>
<evidence type="ECO:0000256" key="2">
    <source>
        <dbReference type="ARBA" id="ARBA00022640"/>
    </source>
</evidence>
<dbReference type="AlphaFoldDB" id="A0A0D2LAQ1"/>
<dbReference type="Pfam" id="PF04755">
    <property type="entry name" value="PAP_fibrillin"/>
    <property type="match status" value="1"/>
</dbReference>
<dbReference type="OrthoDB" id="423069at2759"/>
<sequence>MAAVEELKRAGAGETTTTATTLSATWKLVWTTEKETLWIIQNSGLFGTKAGDVFQVIDVDAGRLQNVVTFPPQGAFIVDSGIQVDGPQRTTFKFNSAKLKLPSRDFKLPPFGQGWFDTVYVDDQLRVAQDIRGDTLVVARDGPPRIFT</sequence>
<dbReference type="PANTHER" id="PTHR31906">
    <property type="entry name" value="PLASTID-LIPID-ASSOCIATED PROTEIN 4, CHLOROPLASTIC-RELATED"/>
    <property type="match status" value="1"/>
</dbReference>
<dbReference type="Proteomes" id="UP000054498">
    <property type="component" value="Unassembled WGS sequence"/>
</dbReference>
<keyword evidence="5" id="KW-1185">Reference proteome</keyword>
<accession>A0A0D2LAQ1</accession>
<dbReference type="GO" id="GO:0009536">
    <property type="term" value="C:plastid"/>
    <property type="evidence" value="ECO:0007669"/>
    <property type="project" value="UniProtKB-SubCell"/>
</dbReference>
<name>A0A0D2LAQ1_9CHLO</name>
<dbReference type="KEGG" id="mng:MNEG_4086"/>
<evidence type="ECO:0000259" key="3">
    <source>
        <dbReference type="Pfam" id="PF04755"/>
    </source>
</evidence>
<dbReference type="InterPro" id="IPR006843">
    <property type="entry name" value="PAP/fibrillin_dom"/>
</dbReference>
<protein>
    <submittedName>
        <fullName evidence="4">Putative plastid-lipid-associated protein 11, chloroplastic</fullName>
    </submittedName>
</protein>
<gene>
    <name evidence="4" type="ORF">MNEG_4086</name>
</gene>
<evidence type="ECO:0000313" key="5">
    <source>
        <dbReference type="Proteomes" id="UP000054498"/>
    </source>
</evidence>
<dbReference type="GeneID" id="25736964"/>
<feature type="domain" description="Plastid lipid-associated protein/fibrillin conserved" evidence="3">
    <location>
        <begin position="2"/>
        <end position="138"/>
    </location>
</feature>
<proteinExistence type="predicted"/>
<keyword evidence="2" id="KW-0934">Plastid</keyword>
<dbReference type="RefSeq" id="XP_013902888.1">
    <property type="nucleotide sequence ID" value="XM_014047434.1"/>
</dbReference>
<organism evidence="4 5">
    <name type="scientific">Monoraphidium neglectum</name>
    <dbReference type="NCBI Taxonomy" id="145388"/>
    <lineage>
        <taxon>Eukaryota</taxon>
        <taxon>Viridiplantae</taxon>
        <taxon>Chlorophyta</taxon>
        <taxon>core chlorophytes</taxon>
        <taxon>Chlorophyceae</taxon>
        <taxon>CS clade</taxon>
        <taxon>Sphaeropleales</taxon>
        <taxon>Selenastraceae</taxon>
        <taxon>Monoraphidium</taxon>
    </lineage>
</organism>
<evidence type="ECO:0000256" key="1">
    <source>
        <dbReference type="ARBA" id="ARBA00004474"/>
    </source>
</evidence>
<dbReference type="STRING" id="145388.A0A0D2LAQ1"/>
<dbReference type="InterPro" id="IPR039633">
    <property type="entry name" value="PAP"/>
</dbReference>
<dbReference type="EMBL" id="KK100768">
    <property type="protein sequence ID" value="KIZ03869.1"/>
    <property type="molecule type" value="Genomic_DNA"/>
</dbReference>